<keyword evidence="2" id="KW-1133">Transmembrane helix</keyword>
<gene>
    <name evidence="3" type="ORF">GTHE00462_LOCUS6498</name>
</gene>
<dbReference type="EMBL" id="HBKN01008265">
    <property type="protein sequence ID" value="CAE2267903.1"/>
    <property type="molecule type" value="Transcribed_RNA"/>
</dbReference>
<accession>A0A7S4JMS8</accession>
<keyword evidence="2" id="KW-0812">Transmembrane</keyword>
<feature type="region of interest" description="Disordered" evidence="1">
    <location>
        <begin position="136"/>
        <end position="177"/>
    </location>
</feature>
<name>A0A7S4JMS8_GUITH</name>
<proteinExistence type="predicted"/>
<evidence type="ECO:0000256" key="1">
    <source>
        <dbReference type="SAM" id="MobiDB-lite"/>
    </source>
</evidence>
<reference evidence="3" key="1">
    <citation type="submission" date="2021-01" db="EMBL/GenBank/DDBJ databases">
        <authorList>
            <person name="Corre E."/>
            <person name="Pelletier E."/>
            <person name="Niang G."/>
            <person name="Scheremetjew M."/>
            <person name="Finn R."/>
            <person name="Kale V."/>
            <person name="Holt S."/>
            <person name="Cochrane G."/>
            <person name="Meng A."/>
            <person name="Brown T."/>
            <person name="Cohen L."/>
        </authorList>
    </citation>
    <scope>NUCLEOTIDE SEQUENCE</scope>
    <source>
        <strain evidence="3">CCMP 2712</strain>
    </source>
</reference>
<organism evidence="3">
    <name type="scientific">Guillardia theta</name>
    <name type="common">Cryptophyte</name>
    <name type="synonym">Cryptomonas phi</name>
    <dbReference type="NCBI Taxonomy" id="55529"/>
    <lineage>
        <taxon>Eukaryota</taxon>
        <taxon>Cryptophyceae</taxon>
        <taxon>Pyrenomonadales</taxon>
        <taxon>Geminigeraceae</taxon>
        <taxon>Guillardia</taxon>
    </lineage>
</organism>
<evidence type="ECO:0000313" key="3">
    <source>
        <dbReference type="EMBL" id="CAE2267903.1"/>
    </source>
</evidence>
<evidence type="ECO:0000256" key="2">
    <source>
        <dbReference type="SAM" id="Phobius"/>
    </source>
</evidence>
<dbReference type="AlphaFoldDB" id="A0A7S4JMS8"/>
<feature type="compositionally biased region" description="Polar residues" evidence="1">
    <location>
        <begin position="141"/>
        <end position="154"/>
    </location>
</feature>
<sequence length="376" mass="42192">MVSGAATDQANVSLQELKDAEARIMALSIVSTAFFLAAGLLFWLNPNNNLRPSQGTDADNNGESSSENMVCIVPHRTYQQSVDLAPKDYLVITSWCLALFAYTFKQRKSFHDIYLAIFFTLLAFILIKSPKRRRKKGLGSTRLQRNPSWQGSDTSSKHSRSESEIQEDDELGRGSSSDLLASRLPWPGKDGSKNNLLRTESSVSSNEWKFVLDSFTQALDETKEDIGSKCSDVKWAYALFCTLVTKSKKGVNSLSIWVLKAKLEAASSGRDASLTEMLKTEEVQHEISDATIVFDFCQRWLHHLNWYLAGHERRTPSFGGSYRTGSGSRYWADVVKREIVKRALNDDMVCTKCIVSAYGNEGEREMISSYAEDKLQ</sequence>
<feature type="transmembrane region" description="Helical" evidence="2">
    <location>
        <begin position="110"/>
        <end position="127"/>
    </location>
</feature>
<feature type="transmembrane region" description="Helical" evidence="2">
    <location>
        <begin position="24"/>
        <end position="44"/>
    </location>
</feature>
<keyword evidence="2" id="KW-0472">Membrane</keyword>
<protein>
    <submittedName>
        <fullName evidence="3">Uncharacterized protein</fullName>
    </submittedName>
</protein>